<dbReference type="InterPro" id="IPR059179">
    <property type="entry name" value="MLKL-like_MCAfunc"/>
</dbReference>
<dbReference type="PROSITE" id="PS50082">
    <property type="entry name" value="WD_REPEATS_2"/>
    <property type="match status" value="14"/>
</dbReference>
<dbReference type="GO" id="GO:0016787">
    <property type="term" value="F:hydrolase activity"/>
    <property type="evidence" value="ECO:0007669"/>
    <property type="project" value="InterPro"/>
</dbReference>
<dbReference type="SUPFAM" id="SSF50998">
    <property type="entry name" value="Quinoprotein alcohol dehydrogenase-like"/>
    <property type="match status" value="1"/>
</dbReference>
<feature type="repeat" description="WD" evidence="3">
    <location>
        <begin position="1487"/>
        <end position="1528"/>
    </location>
</feature>
<dbReference type="GO" id="GO:0007166">
    <property type="term" value="P:cell surface receptor signaling pathway"/>
    <property type="evidence" value="ECO:0007669"/>
    <property type="project" value="InterPro"/>
</dbReference>
<evidence type="ECO:0000313" key="6">
    <source>
        <dbReference type="Proteomes" id="UP000620124"/>
    </source>
</evidence>
<proteinExistence type="predicted"/>
<dbReference type="InterPro" id="IPR056884">
    <property type="entry name" value="NPHP3-like_N"/>
</dbReference>
<evidence type="ECO:0000313" key="5">
    <source>
        <dbReference type="EMBL" id="KAF7358429.1"/>
    </source>
</evidence>
<dbReference type="InterPro" id="IPR027417">
    <property type="entry name" value="P-loop_NTPase"/>
</dbReference>
<evidence type="ECO:0000259" key="4">
    <source>
        <dbReference type="PROSITE" id="PS50837"/>
    </source>
</evidence>
<gene>
    <name evidence="5" type="ORF">MVEN_00893400</name>
</gene>
<dbReference type="Gene3D" id="3.60.21.10">
    <property type="match status" value="1"/>
</dbReference>
<name>A0A8H6YHM4_9AGAR</name>
<dbReference type="EMBL" id="JACAZI010000006">
    <property type="protein sequence ID" value="KAF7358429.1"/>
    <property type="molecule type" value="Genomic_DNA"/>
</dbReference>
<dbReference type="InterPro" id="IPR019775">
    <property type="entry name" value="WD40_repeat_CS"/>
</dbReference>
<feature type="repeat" description="WD" evidence="3">
    <location>
        <begin position="1141"/>
        <end position="1182"/>
    </location>
</feature>
<keyword evidence="6" id="KW-1185">Reference proteome</keyword>
<feature type="repeat" description="WD" evidence="3">
    <location>
        <begin position="1229"/>
        <end position="1270"/>
    </location>
</feature>
<dbReference type="InterPro" id="IPR015943">
    <property type="entry name" value="WD40/YVTN_repeat-like_dom_sf"/>
</dbReference>
<feature type="repeat" description="WD" evidence="3">
    <location>
        <begin position="1573"/>
        <end position="1614"/>
    </location>
</feature>
<dbReference type="Gene3D" id="2.130.10.10">
    <property type="entry name" value="YVTN repeat-like/Quinoprotein amine dehydrogenase"/>
    <property type="match status" value="6"/>
</dbReference>
<dbReference type="InterPro" id="IPR007111">
    <property type="entry name" value="NACHT_NTPase"/>
</dbReference>
<dbReference type="PROSITE" id="PS50837">
    <property type="entry name" value="NACHT"/>
    <property type="match status" value="1"/>
</dbReference>
<dbReference type="InterPro" id="IPR029052">
    <property type="entry name" value="Metallo-depent_PP-like"/>
</dbReference>
<dbReference type="InterPro" id="IPR004843">
    <property type="entry name" value="Calcineurin-like_PHP"/>
</dbReference>
<feature type="repeat" description="WD" evidence="3">
    <location>
        <begin position="1315"/>
        <end position="1351"/>
    </location>
</feature>
<dbReference type="CDD" id="cd07383">
    <property type="entry name" value="MPP_Dcr2"/>
    <property type="match status" value="1"/>
</dbReference>
<evidence type="ECO:0000256" key="1">
    <source>
        <dbReference type="ARBA" id="ARBA00022574"/>
    </source>
</evidence>
<dbReference type="Gene3D" id="3.40.50.300">
    <property type="entry name" value="P-loop containing nucleotide triphosphate hydrolases"/>
    <property type="match status" value="1"/>
</dbReference>
<feature type="repeat" description="WD" evidence="3">
    <location>
        <begin position="1530"/>
        <end position="1571"/>
    </location>
</feature>
<dbReference type="InterPro" id="IPR001680">
    <property type="entry name" value="WD40_rpt"/>
</dbReference>
<dbReference type="Pfam" id="PF00149">
    <property type="entry name" value="Metallophos"/>
    <property type="match status" value="1"/>
</dbReference>
<protein>
    <submittedName>
        <fullName evidence="5">Metallo-dependent phosphatase-like protein</fullName>
    </submittedName>
</protein>
<dbReference type="CDD" id="cd21037">
    <property type="entry name" value="MLKL_NTD"/>
    <property type="match status" value="1"/>
</dbReference>
<dbReference type="SUPFAM" id="SSF50978">
    <property type="entry name" value="WD40 repeat-like"/>
    <property type="match status" value="2"/>
</dbReference>
<dbReference type="InterPro" id="IPR020472">
    <property type="entry name" value="WD40_PAC1"/>
</dbReference>
<evidence type="ECO:0000256" key="2">
    <source>
        <dbReference type="ARBA" id="ARBA00022737"/>
    </source>
</evidence>
<dbReference type="OrthoDB" id="538223at2759"/>
<feature type="repeat" description="WD" evidence="3">
    <location>
        <begin position="1401"/>
        <end position="1442"/>
    </location>
</feature>
<dbReference type="SUPFAM" id="SSF56300">
    <property type="entry name" value="Metallo-dependent phosphatases"/>
    <property type="match status" value="1"/>
</dbReference>
<accession>A0A8H6YHM4</accession>
<reference evidence="5" key="1">
    <citation type="submission" date="2020-05" db="EMBL/GenBank/DDBJ databases">
        <title>Mycena genomes resolve the evolution of fungal bioluminescence.</title>
        <authorList>
            <person name="Tsai I.J."/>
        </authorList>
    </citation>
    <scope>NUCLEOTIDE SEQUENCE</scope>
    <source>
        <strain evidence="5">CCC161011</strain>
    </source>
</reference>
<dbReference type="SMART" id="SM00320">
    <property type="entry name" value="WD40"/>
    <property type="match status" value="14"/>
</dbReference>
<dbReference type="InterPro" id="IPR036322">
    <property type="entry name" value="WD40_repeat_dom_sf"/>
</dbReference>
<dbReference type="PRINTS" id="PR00320">
    <property type="entry name" value="GPROTEINBRPT"/>
</dbReference>
<dbReference type="Gene3D" id="1.20.930.20">
    <property type="entry name" value="Adaptor protein Cbl, N-terminal domain"/>
    <property type="match status" value="1"/>
</dbReference>
<feature type="repeat" description="WD" evidence="3">
    <location>
        <begin position="1642"/>
        <end position="1683"/>
    </location>
</feature>
<keyword evidence="1 3" id="KW-0853">WD repeat</keyword>
<dbReference type="PANTHER" id="PTHR19879">
    <property type="entry name" value="TRANSCRIPTION INITIATION FACTOR TFIID"/>
    <property type="match status" value="1"/>
</dbReference>
<feature type="domain" description="NACHT" evidence="4">
    <location>
        <begin position="575"/>
        <end position="722"/>
    </location>
</feature>
<dbReference type="CDD" id="cd00200">
    <property type="entry name" value="WD40"/>
    <property type="match status" value="3"/>
</dbReference>
<feature type="repeat" description="WD" evidence="3">
    <location>
        <begin position="1444"/>
        <end position="1480"/>
    </location>
</feature>
<feature type="repeat" description="WD" evidence="3">
    <location>
        <begin position="1684"/>
        <end position="1716"/>
    </location>
</feature>
<dbReference type="PANTHER" id="PTHR19879:SF9">
    <property type="entry name" value="TRANSCRIPTION INITIATION FACTOR TFIID SUBUNIT 5"/>
    <property type="match status" value="1"/>
</dbReference>
<dbReference type="PROSITE" id="PS50294">
    <property type="entry name" value="WD_REPEATS_REGION"/>
    <property type="match status" value="14"/>
</dbReference>
<feature type="repeat" description="WD" evidence="3">
    <location>
        <begin position="1193"/>
        <end position="1227"/>
    </location>
</feature>
<feature type="repeat" description="WD" evidence="3">
    <location>
        <begin position="1272"/>
        <end position="1313"/>
    </location>
</feature>
<sequence length="1810" mass="199032">MILGVILLISSATAVPLARSFSSTLSGLLGNRKLTFDAHGNFKVLSFSDMHFGEGEDVTWGPQQDVNTSRAHGNILDHEKPSYVVFNGDLITGENVYAFNATKYLDQVFAPTVARKIYFSSTHGNHDNTLAINHQVEIEYEQAHYSSLSFTRSDVGPKPYGLGNYWVPVYAKNTDIVPAVIMWFFDSRSFVSGNPAGPGPVPPEANFYWVDEKTVPQYIKQQRELMARIWKKVPPALVFVHIPVQKADILAPLPSVGDHDDEPDPATQGFLNNTYTGLDLPFWNALVDMDGGHGRVLAVTSGHDHGESWCARATASSGIPICFNGHSGYGGYVTEHSQVRNGRVFALSLSDLGKAVPVVRTWNSYENKTINEEVVLGPGSMRILETALPLLSLAKTSVAGVGIPAVETVIQGVWELATMIDTMHANKEDLSKLEKRLDDLIAIDSSGCGEELKVRLTALVSKLVAASLQCKSLAGKHRFDRFIMSKEYKEKIQVIKNSIASYIQEFTFYGNISIEKSVADMALKVLPKQILAELKNVPARYNAANTPDMCMDGTRVDIIQDIVVRLTSASDKDQRIVMLSGAAGSGKSTIAKTVASILAEEKHVLAASFFFSRDHAERKEIKFLPTTLAHQLADHDADFKRVLVNFLDNDRTGIVSAEPRLQFQKLIVDLVAKMGPSQAPWVICLEALDECGQDRGQFVLRWLSDTITQLPAHVRFFLTGRPEVPSYLKLDTLRPMVHEIVLDEVNHSAVEDDIRLFVERSLDGSRWTTRDSWTANPKDVNEITKRAGGLFVFAATAVRYILAGLPQTHPQSSIEYLLQGAPLMDLDDLYHRIVNEAIPLPTARDLRARGFSRSCDEGARDYSTAADILRILLPLTAVIHVPVAGGSPIRIMHVSFREFMTSSVLDKRPDLLCGTEDQQCLVASNLLRVMQNELKFNICHLPTSYLRNICIPDIHKRLESHIPQHLRYSCRFWADHLNATSFTADIAQKAKDFLFTKFLFWLEVLSLLEMVGYAPSALSKFIAWSKDESAKSFAADAKRFIVFFAPPIIQSAPHIYLSALALAPAQSEISAKFRTEFPGLFSVTRGYMIKWPATMAVLQGHTGGVLSVSVSQDGKYIASGSSDRTVRVWDAQNGQPLGDPFNGHRGSVVSVAFSPDGKQIVSGSDDQTIVVWDVQSGESVGELFQDRYRGSYVLSVAFSPDGKHIVAGSTDNSVEVWNAQCRRPVRKALYYHTGTVFSVAFSPDGKRIVSGSHDKTIRVWDAQTGQPLGEPLNCHTSSVFSVAFSPDGEKIVSGSNDKTIRVWDAQSGRPIGGPFSGHTGGVISVAFSPDGKRIVSGSDDKTIRMWDAHSGWPLGEPLNDHTGPVLSVTFSPDGKQIVSGSDDGTLHVWDADTMQSVSEPFHSHTYCVNSVSFSPDGQRIVSGSDDRTVRVWDIQNGHPLGDPFYGHKDCVNSVAFSPDGKHVASGSNDKTIRVWDIQSGGHFGEPLTGHTGPVLSVAFSPDGTQIVSGSGDRTVRLWDPEKGQSMREPFSCHTDRVNSVAFSPNGIHIVSGSDDNTVRVWDIRTGQSLGVLFGGHRDGVNSIAFSTDGHRLVSGSKDVTLRLWDARKPEPFDEPSIGCAGSVNTDIPSSAAQNCYTFAEVLNGHIDWVNSVAFSPDGKHVVSSSNDKTVRIWDAQTGRPVGELHGHLDYVFSVAFSPDGKYIVSGSGDHTIRIWDANFTRNFNCVAVDCEKQSYIPSTSPHLPTHGKMHDGWVFHSESSQRLLFWLPHQYRSGFQLPHTKLVIGVPPVNVAYSEFVHGTEWMKCYRSEL</sequence>
<dbReference type="SUPFAM" id="SSF52540">
    <property type="entry name" value="P-loop containing nucleoside triphosphate hydrolases"/>
    <property type="match status" value="1"/>
</dbReference>
<dbReference type="Pfam" id="PF00400">
    <property type="entry name" value="WD40"/>
    <property type="match status" value="14"/>
</dbReference>
<dbReference type="PROSITE" id="PS00678">
    <property type="entry name" value="WD_REPEATS_1"/>
    <property type="match status" value="10"/>
</dbReference>
<feature type="repeat" description="WD" evidence="3">
    <location>
        <begin position="1098"/>
        <end position="1139"/>
    </location>
</feature>
<dbReference type="Proteomes" id="UP000620124">
    <property type="component" value="Unassembled WGS sequence"/>
</dbReference>
<dbReference type="Pfam" id="PF24883">
    <property type="entry name" value="NPHP3_N"/>
    <property type="match status" value="1"/>
</dbReference>
<feature type="repeat" description="WD" evidence="3">
    <location>
        <begin position="1358"/>
        <end position="1399"/>
    </location>
</feature>
<comment type="caution">
    <text evidence="5">The sequence shown here is derived from an EMBL/GenBank/DDBJ whole genome shotgun (WGS) entry which is preliminary data.</text>
</comment>
<dbReference type="InterPro" id="IPR036537">
    <property type="entry name" value="Adaptor_Cbl_N_dom_sf"/>
</dbReference>
<keyword evidence="2" id="KW-0677">Repeat</keyword>
<organism evidence="5 6">
    <name type="scientific">Mycena venus</name>
    <dbReference type="NCBI Taxonomy" id="2733690"/>
    <lineage>
        <taxon>Eukaryota</taxon>
        <taxon>Fungi</taxon>
        <taxon>Dikarya</taxon>
        <taxon>Basidiomycota</taxon>
        <taxon>Agaricomycotina</taxon>
        <taxon>Agaricomycetes</taxon>
        <taxon>Agaricomycetidae</taxon>
        <taxon>Agaricales</taxon>
        <taxon>Marasmiineae</taxon>
        <taxon>Mycenaceae</taxon>
        <taxon>Mycena</taxon>
    </lineage>
</organism>
<evidence type="ECO:0000256" key="3">
    <source>
        <dbReference type="PROSITE-ProRule" id="PRU00221"/>
    </source>
</evidence>
<dbReference type="InterPro" id="IPR011047">
    <property type="entry name" value="Quinoprotein_ADH-like_sf"/>
</dbReference>